<dbReference type="AlphaFoldDB" id="A0A1G5PSY0"/>
<accession>A0A1G5PSY0</accession>
<dbReference type="SUPFAM" id="SSF111369">
    <property type="entry name" value="HlyD-like secretion proteins"/>
    <property type="match status" value="1"/>
</dbReference>
<dbReference type="Gene3D" id="2.40.50.100">
    <property type="match status" value="1"/>
</dbReference>
<reference evidence="6 7" key="1">
    <citation type="submission" date="2016-10" db="EMBL/GenBank/DDBJ databases">
        <authorList>
            <person name="de Groot N.N."/>
        </authorList>
    </citation>
    <scope>NUCLEOTIDE SEQUENCE [LARGE SCALE GENOMIC DNA]</scope>
    <source>
        <strain evidence="6 7">HLD2</strain>
    </source>
</reference>
<dbReference type="STRING" id="415747.SAMN03097708_00782"/>
<protein>
    <submittedName>
        <fullName evidence="6">Membrane fusion protein, multidrug efflux system</fullName>
    </submittedName>
</protein>
<evidence type="ECO:0000313" key="7">
    <source>
        <dbReference type="Proteomes" id="UP000199648"/>
    </source>
</evidence>
<dbReference type="InterPro" id="IPR058625">
    <property type="entry name" value="MdtA-like_BSH"/>
</dbReference>
<gene>
    <name evidence="6" type="ORF">SAMN03097708_00782</name>
</gene>
<dbReference type="PANTHER" id="PTHR30469">
    <property type="entry name" value="MULTIDRUG RESISTANCE PROTEIN MDTA"/>
    <property type="match status" value="1"/>
</dbReference>
<evidence type="ECO:0000259" key="4">
    <source>
        <dbReference type="Pfam" id="PF25917"/>
    </source>
</evidence>
<dbReference type="InterPro" id="IPR006143">
    <property type="entry name" value="RND_pump_MFP"/>
</dbReference>
<keyword evidence="3" id="KW-0813">Transport</keyword>
<name>A0A1G5PSY0_9GAMM</name>
<organism evidence="6 7">
    <name type="scientific">Thiohalomonas denitrificans</name>
    <dbReference type="NCBI Taxonomy" id="415747"/>
    <lineage>
        <taxon>Bacteria</taxon>
        <taxon>Pseudomonadati</taxon>
        <taxon>Pseudomonadota</taxon>
        <taxon>Gammaproteobacteria</taxon>
        <taxon>Thiohalomonadales</taxon>
        <taxon>Thiohalomonadaceae</taxon>
        <taxon>Thiohalomonas</taxon>
    </lineage>
</organism>
<comment type="similarity">
    <text evidence="2">Belongs to the membrane fusion protein (MFP) (TC 8.A.1) family.</text>
</comment>
<dbReference type="EMBL" id="FMWD01000002">
    <property type="protein sequence ID" value="SCZ52664.1"/>
    <property type="molecule type" value="Genomic_DNA"/>
</dbReference>
<evidence type="ECO:0000256" key="1">
    <source>
        <dbReference type="ARBA" id="ARBA00004196"/>
    </source>
</evidence>
<dbReference type="PANTHER" id="PTHR30469:SF16">
    <property type="entry name" value="HAE1 FAMILY EFFLUX PUMP MFP COMPONENT"/>
    <property type="match status" value="1"/>
</dbReference>
<dbReference type="NCBIfam" id="TIGR01730">
    <property type="entry name" value="RND_mfp"/>
    <property type="match status" value="1"/>
</dbReference>
<dbReference type="Gene3D" id="2.40.420.20">
    <property type="match status" value="1"/>
</dbReference>
<sequence length="363" mass="38139">MRTKAKVSIAVGVAVLVLAAGWLLMTRGPVDGGGAPAEMQRPPPVVEVATARRDRVEVSVQAVGTVEAAERTDITSQVTGKAAEIRFSEGGRVEAGQVLVTLDSGREQAALDVARAEQRDAGRQLNRLQGLEAGVQISPAQIDEAEARMATARARVAEAEVALKERQITAPFAGSVGLRRVSPGALIEPGAVITTLATTGAYKVQFELPSELLMQLKPGLPIEIDAGVERRLVGSVVHIDNIIDPATRSVAVEGGLEASGEWLKPGAFVGVKTVVDSRADAVLIPEEAIVFEGGESYVYVVGSELQVERRSVRIGVRQPGEAEILEGLEPGTRVVVRGVQTVQSGQRVQLAGDEQGGPPPKAQ</sequence>
<feature type="domain" description="Multidrug resistance protein MdtA-like C-terminal permuted SH3" evidence="5">
    <location>
        <begin position="280"/>
        <end position="341"/>
    </location>
</feature>
<dbReference type="Pfam" id="PF25917">
    <property type="entry name" value="BSH_RND"/>
    <property type="match status" value="1"/>
</dbReference>
<dbReference type="Gene3D" id="2.40.30.170">
    <property type="match status" value="1"/>
</dbReference>
<evidence type="ECO:0000259" key="5">
    <source>
        <dbReference type="Pfam" id="PF25967"/>
    </source>
</evidence>
<dbReference type="GO" id="GO:0015562">
    <property type="term" value="F:efflux transmembrane transporter activity"/>
    <property type="evidence" value="ECO:0007669"/>
    <property type="project" value="TreeGrafter"/>
</dbReference>
<keyword evidence="7" id="KW-1185">Reference proteome</keyword>
<proteinExistence type="inferred from homology"/>
<evidence type="ECO:0000313" key="6">
    <source>
        <dbReference type="EMBL" id="SCZ52664.1"/>
    </source>
</evidence>
<evidence type="ECO:0000256" key="2">
    <source>
        <dbReference type="ARBA" id="ARBA00009477"/>
    </source>
</evidence>
<dbReference type="Proteomes" id="UP000199648">
    <property type="component" value="Unassembled WGS sequence"/>
</dbReference>
<dbReference type="Gene3D" id="1.10.287.470">
    <property type="entry name" value="Helix hairpin bin"/>
    <property type="match status" value="1"/>
</dbReference>
<evidence type="ECO:0000256" key="3">
    <source>
        <dbReference type="ARBA" id="ARBA00022448"/>
    </source>
</evidence>
<comment type="subcellular location">
    <subcellularLocation>
        <location evidence="1">Cell envelope</location>
    </subcellularLocation>
</comment>
<dbReference type="RefSeq" id="WP_175452426.1">
    <property type="nucleotide sequence ID" value="NZ_FMWD01000002.1"/>
</dbReference>
<feature type="domain" description="Multidrug resistance protein MdtA-like barrel-sandwich hybrid" evidence="4">
    <location>
        <begin position="72"/>
        <end position="191"/>
    </location>
</feature>
<dbReference type="GO" id="GO:1990281">
    <property type="term" value="C:efflux pump complex"/>
    <property type="evidence" value="ECO:0007669"/>
    <property type="project" value="TreeGrafter"/>
</dbReference>
<dbReference type="InterPro" id="IPR058627">
    <property type="entry name" value="MdtA-like_C"/>
</dbReference>
<dbReference type="Pfam" id="PF25967">
    <property type="entry name" value="RND-MFP_C"/>
    <property type="match status" value="1"/>
</dbReference>